<accession>A0A5J9SZC0</accession>
<dbReference type="AlphaFoldDB" id="A0A5J9SZC0"/>
<name>A0A5J9SZC0_9POAL</name>
<feature type="region of interest" description="Disordered" evidence="1">
    <location>
        <begin position="16"/>
        <end position="40"/>
    </location>
</feature>
<evidence type="ECO:0000313" key="2">
    <source>
        <dbReference type="EMBL" id="TVU04354.1"/>
    </source>
</evidence>
<feature type="compositionally biased region" description="Pro residues" evidence="1">
    <location>
        <begin position="17"/>
        <end position="34"/>
    </location>
</feature>
<feature type="non-terminal residue" evidence="2">
    <location>
        <position position="1"/>
    </location>
</feature>
<sequence>MFSYFHAQFAALGHQLPPHPSFAPRPPISSPPMPGSTGSNVEAGVQDMDLSAARPLFPHDTIVAKTSFDRDSTDDASTQNIVMTMADLSFTDMTLYCASVWCLPLPHDAATAAAPRVRQTNRPPHSWRATASKMNYDAVASVGAPNLRQNHIWRMPHVTVVAVLNDGNVVAVKMFPEETDNFPMPIIDHVINLQHKNIVKVLGCCYEYKHQPYVVRLLKRNSPVILGRRMCAKWKLTGHH</sequence>
<dbReference type="InterPro" id="IPR011009">
    <property type="entry name" value="Kinase-like_dom_sf"/>
</dbReference>
<dbReference type="SUPFAM" id="SSF56112">
    <property type="entry name" value="Protein kinase-like (PK-like)"/>
    <property type="match status" value="1"/>
</dbReference>
<dbReference type="Proteomes" id="UP000324897">
    <property type="component" value="Unassembled WGS sequence"/>
</dbReference>
<reference evidence="2 3" key="1">
    <citation type="journal article" date="2019" name="Sci. Rep.">
        <title>A high-quality genome of Eragrostis curvula grass provides insights into Poaceae evolution and supports new strategies to enhance forage quality.</title>
        <authorList>
            <person name="Carballo J."/>
            <person name="Santos B.A.C.M."/>
            <person name="Zappacosta D."/>
            <person name="Garbus I."/>
            <person name="Selva J.P."/>
            <person name="Gallo C.A."/>
            <person name="Diaz A."/>
            <person name="Albertini E."/>
            <person name="Caccamo M."/>
            <person name="Echenique V."/>
        </authorList>
    </citation>
    <scope>NUCLEOTIDE SEQUENCE [LARGE SCALE GENOMIC DNA]</scope>
    <source>
        <strain evidence="3">cv. Victoria</strain>
        <tissue evidence="2">Leaf</tissue>
    </source>
</reference>
<dbReference type="EMBL" id="RWGY01000067">
    <property type="protein sequence ID" value="TVU04354.1"/>
    <property type="molecule type" value="Genomic_DNA"/>
</dbReference>
<gene>
    <name evidence="2" type="ORF">EJB05_50088</name>
</gene>
<protein>
    <submittedName>
        <fullName evidence="2">Uncharacterized protein</fullName>
    </submittedName>
</protein>
<organism evidence="2 3">
    <name type="scientific">Eragrostis curvula</name>
    <name type="common">weeping love grass</name>
    <dbReference type="NCBI Taxonomy" id="38414"/>
    <lineage>
        <taxon>Eukaryota</taxon>
        <taxon>Viridiplantae</taxon>
        <taxon>Streptophyta</taxon>
        <taxon>Embryophyta</taxon>
        <taxon>Tracheophyta</taxon>
        <taxon>Spermatophyta</taxon>
        <taxon>Magnoliopsida</taxon>
        <taxon>Liliopsida</taxon>
        <taxon>Poales</taxon>
        <taxon>Poaceae</taxon>
        <taxon>PACMAD clade</taxon>
        <taxon>Chloridoideae</taxon>
        <taxon>Eragrostideae</taxon>
        <taxon>Eragrostidinae</taxon>
        <taxon>Eragrostis</taxon>
    </lineage>
</organism>
<dbReference type="Gramene" id="TVU04354">
    <property type="protein sequence ID" value="TVU04354"/>
    <property type="gene ID" value="EJB05_50088"/>
</dbReference>
<evidence type="ECO:0000256" key="1">
    <source>
        <dbReference type="SAM" id="MobiDB-lite"/>
    </source>
</evidence>
<evidence type="ECO:0000313" key="3">
    <source>
        <dbReference type="Proteomes" id="UP000324897"/>
    </source>
</evidence>
<comment type="caution">
    <text evidence="2">The sequence shown here is derived from an EMBL/GenBank/DDBJ whole genome shotgun (WGS) entry which is preliminary data.</text>
</comment>
<dbReference type="Gene3D" id="3.30.200.20">
    <property type="entry name" value="Phosphorylase Kinase, domain 1"/>
    <property type="match status" value="1"/>
</dbReference>
<keyword evidence="3" id="KW-1185">Reference proteome</keyword>
<proteinExistence type="predicted"/>